<proteinExistence type="predicted"/>
<keyword evidence="2 4" id="KW-0238">DNA-binding</keyword>
<evidence type="ECO:0000259" key="7">
    <source>
        <dbReference type="PROSITE" id="PS51900"/>
    </source>
</evidence>
<evidence type="ECO:0000313" key="8">
    <source>
        <dbReference type="EMBL" id="OHA09347.1"/>
    </source>
</evidence>
<dbReference type="GO" id="GO:0006310">
    <property type="term" value="P:DNA recombination"/>
    <property type="evidence" value="ECO:0007669"/>
    <property type="project" value="UniProtKB-KW"/>
</dbReference>
<protein>
    <recommendedName>
        <fullName evidence="10">Integrase</fullName>
    </recommendedName>
</protein>
<dbReference type="InterPro" id="IPR010998">
    <property type="entry name" value="Integrase_recombinase_N"/>
</dbReference>
<dbReference type="GO" id="GO:0003677">
    <property type="term" value="F:DNA binding"/>
    <property type="evidence" value="ECO:0007669"/>
    <property type="project" value="UniProtKB-UniRule"/>
</dbReference>
<dbReference type="InterPro" id="IPR013762">
    <property type="entry name" value="Integrase-like_cat_sf"/>
</dbReference>
<dbReference type="GO" id="GO:0015074">
    <property type="term" value="P:DNA integration"/>
    <property type="evidence" value="ECO:0007669"/>
    <property type="project" value="UniProtKB-KW"/>
</dbReference>
<evidence type="ECO:0000259" key="6">
    <source>
        <dbReference type="PROSITE" id="PS51898"/>
    </source>
</evidence>
<dbReference type="PANTHER" id="PTHR30349">
    <property type="entry name" value="PHAGE INTEGRASE-RELATED"/>
    <property type="match status" value="1"/>
</dbReference>
<dbReference type="InterPro" id="IPR004107">
    <property type="entry name" value="Integrase_SAM-like_N"/>
</dbReference>
<evidence type="ECO:0000256" key="3">
    <source>
        <dbReference type="ARBA" id="ARBA00023172"/>
    </source>
</evidence>
<keyword evidence="3" id="KW-0233">DNA recombination</keyword>
<dbReference type="PROSITE" id="PS51900">
    <property type="entry name" value="CB"/>
    <property type="match status" value="1"/>
</dbReference>
<dbReference type="InterPro" id="IPR044068">
    <property type="entry name" value="CB"/>
</dbReference>
<feature type="domain" description="Tyr recombinase" evidence="6">
    <location>
        <begin position="139"/>
        <end position="320"/>
    </location>
</feature>
<dbReference type="STRING" id="1802281.A3A44_03525"/>
<dbReference type="Gene3D" id="1.10.150.130">
    <property type="match status" value="1"/>
</dbReference>
<dbReference type="InterPro" id="IPR002104">
    <property type="entry name" value="Integrase_catalytic"/>
</dbReference>
<dbReference type="Proteomes" id="UP000178977">
    <property type="component" value="Unassembled WGS sequence"/>
</dbReference>
<accession>A0A1G2LCK0</accession>
<feature type="compositionally biased region" description="Basic and acidic residues" evidence="5">
    <location>
        <begin position="326"/>
        <end position="358"/>
    </location>
</feature>
<dbReference type="Pfam" id="PF00589">
    <property type="entry name" value="Phage_integrase"/>
    <property type="match status" value="1"/>
</dbReference>
<dbReference type="InterPro" id="IPR050090">
    <property type="entry name" value="Tyrosine_recombinase_XerCD"/>
</dbReference>
<dbReference type="Gene3D" id="1.10.443.10">
    <property type="entry name" value="Intergrase catalytic core"/>
    <property type="match status" value="1"/>
</dbReference>
<dbReference type="PANTHER" id="PTHR30349:SF81">
    <property type="entry name" value="TYROSINE RECOMBINASE XERC"/>
    <property type="match status" value="1"/>
</dbReference>
<dbReference type="Pfam" id="PF02899">
    <property type="entry name" value="Phage_int_SAM_1"/>
    <property type="match status" value="1"/>
</dbReference>
<keyword evidence="1" id="KW-0229">DNA integration</keyword>
<reference evidence="8 9" key="1">
    <citation type="journal article" date="2016" name="Nat. Commun.">
        <title>Thousands of microbial genomes shed light on interconnected biogeochemical processes in an aquifer system.</title>
        <authorList>
            <person name="Anantharaman K."/>
            <person name="Brown C.T."/>
            <person name="Hug L.A."/>
            <person name="Sharon I."/>
            <person name="Castelle C.J."/>
            <person name="Probst A.J."/>
            <person name="Thomas B.C."/>
            <person name="Singh A."/>
            <person name="Wilkins M.J."/>
            <person name="Karaoz U."/>
            <person name="Brodie E.L."/>
            <person name="Williams K.H."/>
            <person name="Hubbard S.S."/>
            <person name="Banfield J.F."/>
        </authorList>
    </citation>
    <scope>NUCLEOTIDE SEQUENCE [LARGE SCALE GENOMIC DNA]</scope>
</reference>
<dbReference type="PROSITE" id="PS51898">
    <property type="entry name" value="TYR_RECOMBINASE"/>
    <property type="match status" value="1"/>
</dbReference>
<feature type="region of interest" description="Disordered" evidence="5">
    <location>
        <begin position="325"/>
        <end position="358"/>
    </location>
</feature>
<comment type="caution">
    <text evidence="8">The sequence shown here is derived from an EMBL/GenBank/DDBJ whole genome shotgun (WGS) entry which is preliminary data.</text>
</comment>
<feature type="domain" description="Core-binding (CB)" evidence="7">
    <location>
        <begin position="35"/>
        <end position="118"/>
    </location>
</feature>
<organism evidence="8 9">
    <name type="scientific">Candidatus Sungbacteria bacterium RIFCSPLOWO2_01_FULL_60_25</name>
    <dbReference type="NCBI Taxonomy" id="1802281"/>
    <lineage>
        <taxon>Bacteria</taxon>
        <taxon>Candidatus Sungiibacteriota</taxon>
    </lineage>
</organism>
<evidence type="ECO:0000313" key="9">
    <source>
        <dbReference type="Proteomes" id="UP000178977"/>
    </source>
</evidence>
<dbReference type="SUPFAM" id="SSF56349">
    <property type="entry name" value="DNA breaking-rejoining enzymes"/>
    <property type="match status" value="1"/>
</dbReference>
<dbReference type="EMBL" id="MHQT01000027">
    <property type="protein sequence ID" value="OHA09347.1"/>
    <property type="molecule type" value="Genomic_DNA"/>
</dbReference>
<feature type="region of interest" description="Disordered" evidence="5">
    <location>
        <begin position="1"/>
        <end position="37"/>
    </location>
</feature>
<name>A0A1G2LCK0_9BACT</name>
<gene>
    <name evidence="8" type="ORF">A3A44_03525</name>
</gene>
<evidence type="ECO:0000256" key="2">
    <source>
        <dbReference type="ARBA" id="ARBA00023125"/>
    </source>
</evidence>
<evidence type="ECO:0000256" key="4">
    <source>
        <dbReference type="PROSITE-ProRule" id="PRU01248"/>
    </source>
</evidence>
<dbReference type="AlphaFoldDB" id="A0A1G2LCK0"/>
<feature type="compositionally biased region" description="Basic and acidic residues" evidence="5">
    <location>
        <begin position="16"/>
        <end position="28"/>
    </location>
</feature>
<evidence type="ECO:0008006" key="10">
    <source>
        <dbReference type="Google" id="ProtNLM"/>
    </source>
</evidence>
<sequence length="358" mass="41178">MRHSMWKQNGGNGQRARAEEETGNESRQESQSPSPRVSEVLPRFLEHLRLEEGCVPITLVRYRSYLEHLIAVVGDCSVANLDGDRVALFKRRLLGAGLSPATIGGRLSCLRKFLRYVRDIERLETLEPERIRRPKIPVREVEYLSKGEVERFLQAIPTEAVTSLRDRALAEVLCSTGMRISEVLSLNRSGIDWEAREARVIGKGNKERRVYFSDSAVRWLTRYLDRRWDDHPAVFVTDGGEPRRMNPQGTWKRLRRYGRLAGLSKNVYPHMLRHTMATTLLENGCPIGHIRVLLGHAHLQTTCRYYLGRLSDREAKSAHRRYLSYEPERGDETDAALQRKENNEVNELTKDHGGLELK</sequence>
<dbReference type="InterPro" id="IPR011010">
    <property type="entry name" value="DNA_brk_join_enz"/>
</dbReference>
<evidence type="ECO:0000256" key="1">
    <source>
        <dbReference type="ARBA" id="ARBA00022908"/>
    </source>
</evidence>
<evidence type="ECO:0000256" key="5">
    <source>
        <dbReference type="SAM" id="MobiDB-lite"/>
    </source>
</evidence>